<dbReference type="OrthoDB" id="1491752at2"/>
<gene>
    <name evidence="2" type="ORF">CQA63_00495</name>
</gene>
<dbReference type="RefSeq" id="WP_104699240.1">
    <property type="nucleotide sequence ID" value="NZ_FZPP01000003.1"/>
</dbReference>
<evidence type="ECO:0000313" key="3">
    <source>
        <dbReference type="Proteomes" id="UP000256599"/>
    </source>
</evidence>
<feature type="transmembrane region" description="Helical" evidence="1">
    <location>
        <begin position="153"/>
        <end position="173"/>
    </location>
</feature>
<sequence length="349" mass="40136">MFIVAFLIRSNGILLPLSFCAILLSLYISKLLAHRFYKIPLLQPPLWAQVLPMVVFICGYSLMNVYLPNGGAGHPSMGLEALSVKSILGNVFYYGNIFQDFFPLLASAALVLSAPFCCYGIYQNFYKHFGIMVFCASVFALNVIWPFTQGLRFVFVLLPFCVYYTLLGFHALLGKRETTSEATCHSKGFMPEESLNQSLLANKDSSLQSTIRQICKISFILTLCIFIYYDLKEIIPNVRAKAQFHQDVYSKEALEMYRIIKEHTREDDIIAFFQPKILYLMTDRLALYQHQSCLEIESCALAFMQNVQYMLIREEEKYIYLLYQKHLHKVAQNATLGLYRVNFSYNATP</sequence>
<reference evidence="2 3" key="1">
    <citation type="submission" date="2018-04" db="EMBL/GenBank/DDBJ databases">
        <title>Novel Campyloabacter and Helicobacter Species and Strains.</title>
        <authorList>
            <person name="Mannion A.J."/>
            <person name="Shen Z."/>
            <person name="Fox J.G."/>
        </authorList>
    </citation>
    <scope>NUCLEOTIDE SEQUENCE [LARGE SCALE GENOMIC DNA]</scope>
    <source>
        <strain evidence="2 3">MIT 98-6070</strain>
    </source>
</reference>
<dbReference type="Proteomes" id="UP000256599">
    <property type="component" value="Unassembled WGS sequence"/>
</dbReference>
<feature type="transmembrane region" description="Helical" evidence="1">
    <location>
        <begin position="45"/>
        <end position="67"/>
    </location>
</feature>
<accession>A0A3D8I902</accession>
<dbReference type="EMBL" id="NXLR01000001">
    <property type="protein sequence ID" value="RDU61021.1"/>
    <property type="molecule type" value="Genomic_DNA"/>
</dbReference>
<keyword evidence="1" id="KW-0812">Transmembrane</keyword>
<feature type="transmembrane region" description="Helical" evidence="1">
    <location>
        <begin position="101"/>
        <end position="122"/>
    </location>
</feature>
<feature type="transmembrane region" description="Helical" evidence="1">
    <location>
        <begin position="129"/>
        <end position="147"/>
    </location>
</feature>
<evidence type="ECO:0000313" key="2">
    <source>
        <dbReference type="EMBL" id="RDU61021.1"/>
    </source>
</evidence>
<organism evidence="2 3">
    <name type="scientific">Helicobacter marmotae</name>
    <dbReference type="NCBI Taxonomy" id="152490"/>
    <lineage>
        <taxon>Bacteria</taxon>
        <taxon>Pseudomonadati</taxon>
        <taxon>Campylobacterota</taxon>
        <taxon>Epsilonproteobacteria</taxon>
        <taxon>Campylobacterales</taxon>
        <taxon>Helicobacteraceae</taxon>
        <taxon>Helicobacter</taxon>
    </lineage>
</organism>
<comment type="caution">
    <text evidence="2">The sequence shown here is derived from an EMBL/GenBank/DDBJ whole genome shotgun (WGS) entry which is preliminary data.</text>
</comment>
<evidence type="ECO:0000256" key="1">
    <source>
        <dbReference type="SAM" id="Phobius"/>
    </source>
</evidence>
<dbReference type="AlphaFoldDB" id="A0A3D8I902"/>
<keyword evidence="1" id="KW-0472">Membrane</keyword>
<name>A0A3D8I902_9HELI</name>
<protein>
    <submittedName>
        <fullName evidence="2">Uncharacterized protein</fullName>
    </submittedName>
</protein>
<proteinExistence type="predicted"/>
<keyword evidence="3" id="KW-1185">Reference proteome</keyword>
<keyword evidence="1" id="KW-1133">Transmembrane helix</keyword>
<feature type="transmembrane region" description="Helical" evidence="1">
    <location>
        <begin position="12"/>
        <end position="33"/>
    </location>
</feature>